<feature type="transmembrane region" description="Helical" evidence="1">
    <location>
        <begin position="99"/>
        <end position="123"/>
    </location>
</feature>
<comment type="caution">
    <text evidence="2">The sequence shown here is derived from an EMBL/GenBank/DDBJ whole genome shotgun (WGS) entry which is preliminary data.</text>
</comment>
<dbReference type="PANTHER" id="PTHR33415:SF24">
    <property type="entry name" value="DNA-DIRECTED RNA POLYMERASE"/>
    <property type="match status" value="1"/>
</dbReference>
<gene>
    <name evidence="2" type="ORF">Tci_043400</name>
</gene>
<keyword evidence="1" id="KW-1133">Transmembrane helix</keyword>
<dbReference type="GO" id="GO:0009507">
    <property type="term" value="C:chloroplast"/>
    <property type="evidence" value="ECO:0007669"/>
    <property type="project" value="TreeGrafter"/>
</dbReference>
<dbReference type="PANTHER" id="PTHR33415">
    <property type="entry name" value="PROTEIN EMBRYO DEFECTIVE 514"/>
    <property type="match status" value="1"/>
</dbReference>
<dbReference type="Pfam" id="PF11523">
    <property type="entry name" value="DUF3223"/>
    <property type="match status" value="1"/>
</dbReference>
<protein>
    <submittedName>
        <fullName evidence="2">Uncharacterized protein</fullName>
    </submittedName>
</protein>
<keyword evidence="1" id="KW-0472">Membrane</keyword>
<feature type="transmembrane region" description="Helical" evidence="1">
    <location>
        <begin position="31"/>
        <end position="52"/>
    </location>
</feature>
<evidence type="ECO:0000256" key="1">
    <source>
        <dbReference type="SAM" id="Phobius"/>
    </source>
</evidence>
<accession>A0A6L2MFC2</accession>
<sequence>MRGGYGVRARVNDLPVDPNDSRLNCVFMNRLGWLGFFYAGIIGFLAFITSAAEHYSDKFIKTHWLKIQVASILAICGFLSLLGYLTLVETELGDYAKKLRTFLGLIGIYLSYAGLVIWGVGVFAHGSTVLQIILWSLLLGLPIIGIMELENIIHRYEDDQPLGEADQELVARVFEHHPQKADKLDGSQIKHFTVACHGFSEEVRSFYLVLKNGKKTQFSYNTCVRSYVQRRYREEAEAFWKKYRKNRRSKSS</sequence>
<dbReference type="InterPro" id="IPR044673">
    <property type="entry name" value="DCL-like"/>
</dbReference>
<proteinExistence type="predicted"/>
<reference evidence="2" key="1">
    <citation type="journal article" date="2019" name="Sci. Rep.">
        <title>Draft genome of Tanacetum cinerariifolium, the natural source of mosquito coil.</title>
        <authorList>
            <person name="Yamashiro T."/>
            <person name="Shiraishi A."/>
            <person name="Satake H."/>
            <person name="Nakayama K."/>
        </authorList>
    </citation>
    <scope>NUCLEOTIDE SEQUENCE</scope>
</reference>
<keyword evidence="1" id="KW-0812">Transmembrane</keyword>
<feature type="transmembrane region" description="Helical" evidence="1">
    <location>
        <begin position="64"/>
        <end position="87"/>
    </location>
</feature>
<dbReference type="GO" id="GO:0009658">
    <property type="term" value="P:chloroplast organization"/>
    <property type="evidence" value="ECO:0007669"/>
    <property type="project" value="TreeGrafter"/>
</dbReference>
<dbReference type="GO" id="GO:1901259">
    <property type="term" value="P:chloroplast rRNA processing"/>
    <property type="evidence" value="ECO:0007669"/>
    <property type="project" value="TreeGrafter"/>
</dbReference>
<dbReference type="EMBL" id="BKCJ010006303">
    <property type="protein sequence ID" value="GEU71422.1"/>
    <property type="molecule type" value="Genomic_DNA"/>
</dbReference>
<evidence type="ECO:0000313" key="2">
    <source>
        <dbReference type="EMBL" id="GEU71422.1"/>
    </source>
</evidence>
<name>A0A6L2MFC2_TANCI</name>
<dbReference type="AlphaFoldDB" id="A0A6L2MFC2"/>
<feature type="transmembrane region" description="Helical" evidence="1">
    <location>
        <begin position="129"/>
        <end position="147"/>
    </location>
</feature>
<dbReference type="Gene3D" id="3.10.450.40">
    <property type="match status" value="1"/>
</dbReference>
<organism evidence="2">
    <name type="scientific">Tanacetum cinerariifolium</name>
    <name type="common">Dalmatian daisy</name>
    <name type="synonym">Chrysanthemum cinerariifolium</name>
    <dbReference type="NCBI Taxonomy" id="118510"/>
    <lineage>
        <taxon>Eukaryota</taxon>
        <taxon>Viridiplantae</taxon>
        <taxon>Streptophyta</taxon>
        <taxon>Embryophyta</taxon>
        <taxon>Tracheophyta</taxon>
        <taxon>Spermatophyta</taxon>
        <taxon>Magnoliopsida</taxon>
        <taxon>eudicotyledons</taxon>
        <taxon>Gunneridae</taxon>
        <taxon>Pentapetalae</taxon>
        <taxon>asterids</taxon>
        <taxon>campanulids</taxon>
        <taxon>Asterales</taxon>
        <taxon>Asteraceae</taxon>
        <taxon>Asteroideae</taxon>
        <taxon>Anthemideae</taxon>
        <taxon>Anthemidinae</taxon>
        <taxon>Tanacetum</taxon>
    </lineage>
</organism>